<dbReference type="InterPro" id="IPR052356">
    <property type="entry name" value="Thiol_S-MT"/>
</dbReference>
<sequence>MAFEQFRLLRPLYLLSLSLMFLPLVVAKLTLTLQLSKLLRWSSLQDAWFGRFWIFFGPRARDNAAPTVGPLMKSAKGIVLDVGPGSGQWLYLYSPRRNPNITKVYGVEPNLEHHPALHQAIKREGLQDIYEVVGVGAEDLQSVGIKPASVDTIVTLQVLCSVPTPQRIVKELYAYLKPGGQWIVYEHVKTKFNHEFVSTWQAIIDVIWPTCFGGCSITRPTDEYLISAGNWSDVDLHPGADEGRFDTIPHALGYLRK</sequence>
<dbReference type="OrthoDB" id="540004at2759"/>
<accession>A0A2P8A927</accession>
<protein>
    <recommendedName>
        <fullName evidence="3">S-adenosyl-L-methionine-dependent methyltransferase</fullName>
    </recommendedName>
</protein>
<evidence type="ECO:0008006" key="3">
    <source>
        <dbReference type="Google" id="ProtNLM"/>
    </source>
</evidence>
<organism evidence="1 2">
    <name type="scientific">Elsinoe australis</name>
    <dbReference type="NCBI Taxonomy" id="40998"/>
    <lineage>
        <taxon>Eukaryota</taxon>
        <taxon>Fungi</taxon>
        <taxon>Dikarya</taxon>
        <taxon>Ascomycota</taxon>
        <taxon>Pezizomycotina</taxon>
        <taxon>Dothideomycetes</taxon>
        <taxon>Dothideomycetidae</taxon>
        <taxon>Myriangiales</taxon>
        <taxon>Elsinoaceae</taxon>
        <taxon>Elsinoe</taxon>
    </lineage>
</organism>
<dbReference type="Pfam" id="PF13489">
    <property type="entry name" value="Methyltransf_23"/>
    <property type="match status" value="1"/>
</dbReference>
<gene>
    <name evidence="1" type="ORF">B9Z65_6601</name>
</gene>
<dbReference type="EMBL" id="NHZQ01000060">
    <property type="protein sequence ID" value="PSK56977.1"/>
    <property type="molecule type" value="Genomic_DNA"/>
</dbReference>
<reference evidence="1 2" key="1">
    <citation type="submission" date="2017-05" db="EMBL/GenBank/DDBJ databases">
        <title>Draft genome sequence of Elsinoe australis.</title>
        <authorList>
            <person name="Cheng Q."/>
        </authorList>
    </citation>
    <scope>NUCLEOTIDE SEQUENCE [LARGE SCALE GENOMIC DNA]</scope>
    <source>
        <strain evidence="1 2">NL1</strain>
    </source>
</reference>
<proteinExistence type="predicted"/>
<dbReference type="InterPro" id="IPR029063">
    <property type="entry name" value="SAM-dependent_MTases_sf"/>
</dbReference>
<keyword evidence="2" id="KW-1185">Reference proteome</keyword>
<dbReference type="Proteomes" id="UP000243723">
    <property type="component" value="Unassembled WGS sequence"/>
</dbReference>
<name>A0A2P8A927_9PEZI</name>
<dbReference type="STRING" id="40998.A0A2P8A927"/>
<dbReference type="PANTHER" id="PTHR45036:SF1">
    <property type="entry name" value="METHYLTRANSFERASE LIKE 7A"/>
    <property type="match status" value="1"/>
</dbReference>
<dbReference type="CDD" id="cd02440">
    <property type="entry name" value="AdoMet_MTases"/>
    <property type="match status" value="1"/>
</dbReference>
<comment type="caution">
    <text evidence="1">The sequence shown here is derived from an EMBL/GenBank/DDBJ whole genome shotgun (WGS) entry which is preliminary data.</text>
</comment>
<evidence type="ECO:0000313" key="2">
    <source>
        <dbReference type="Proteomes" id="UP000243723"/>
    </source>
</evidence>
<dbReference type="Gene3D" id="3.40.50.150">
    <property type="entry name" value="Vaccinia Virus protein VP39"/>
    <property type="match status" value="1"/>
</dbReference>
<dbReference type="AlphaFoldDB" id="A0A2P8A927"/>
<dbReference type="SUPFAM" id="SSF53335">
    <property type="entry name" value="S-adenosyl-L-methionine-dependent methyltransferases"/>
    <property type="match status" value="1"/>
</dbReference>
<dbReference type="PANTHER" id="PTHR45036">
    <property type="entry name" value="METHYLTRANSFERASE LIKE 7B"/>
    <property type="match status" value="1"/>
</dbReference>
<evidence type="ECO:0000313" key="1">
    <source>
        <dbReference type="EMBL" id="PSK56977.1"/>
    </source>
</evidence>